<evidence type="ECO:0000259" key="2">
    <source>
        <dbReference type="Pfam" id="PF01408"/>
    </source>
</evidence>
<dbReference type="Gene3D" id="3.40.50.720">
    <property type="entry name" value="NAD(P)-binding Rossmann-like Domain"/>
    <property type="match status" value="1"/>
</dbReference>
<dbReference type="AlphaFoldDB" id="A0AAW4W5G2"/>
<dbReference type="GO" id="GO:0000166">
    <property type="term" value="F:nucleotide binding"/>
    <property type="evidence" value="ECO:0007669"/>
    <property type="project" value="InterPro"/>
</dbReference>
<protein>
    <submittedName>
        <fullName evidence="4">Gfo/Idh/MocA family oxidoreductase</fullName>
    </submittedName>
</protein>
<dbReference type="InterPro" id="IPR055170">
    <property type="entry name" value="GFO_IDH_MocA-like_dom"/>
</dbReference>
<keyword evidence="1" id="KW-0560">Oxidoreductase</keyword>
<dbReference type="GO" id="GO:0016491">
    <property type="term" value="F:oxidoreductase activity"/>
    <property type="evidence" value="ECO:0007669"/>
    <property type="project" value="UniProtKB-KW"/>
</dbReference>
<dbReference type="PANTHER" id="PTHR43818:SF11">
    <property type="entry name" value="BCDNA.GH03377"/>
    <property type="match status" value="1"/>
</dbReference>
<evidence type="ECO:0000313" key="4">
    <source>
        <dbReference type="EMBL" id="MCC2226392.1"/>
    </source>
</evidence>
<dbReference type="RefSeq" id="WP_059085231.1">
    <property type="nucleotide sequence ID" value="NZ_JAJEQQ010000001.1"/>
</dbReference>
<proteinExistence type="predicted"/>
<dbReference type="Pfam" id="PF22725">
    <property type="entry name" value="GFO_IDH_MocA_C3"/>
    <property type="match status" value="1"/>
</dbReference>
<dbReference type="SUPFAM" id="SSF51735">
    <property type="entry name" value="NAD(P)-binding Rossmann-fold domains"/>
    <property type="match status" value="1"/>
</dbReference>
<dbReference type="PANTHER" id="PTHR43818">
    <property type="entry name" value="BCDNA.GH03377"/>
    <property type="match status" value="1"/>
</dbReference>
<reference evidence="4 5" key="1">
    <citation type="submission" date="2021-10" db="EMBL/GenBank/DDBJ databases">
        <title>Anaerobic single-cell dispensing facilitates the cultivation of human gut bacteria.</title>
        <authorList>
            <person name="Afrizal A."/>
        </authorList>
    </citation>
    <scope>NUCLEOTIDE SEQUENCE [LARGE SCALE GENOMIC DNA]</scope>
    <source>
        <strain evidence="4 5">CLA-AA-H217</strain>
    </source>
</reference>
<sequence>MKNKELRICMVGAGFVGMKHAAVYSALYNTKMQIACDSNIINATKMAERFRFQKVETDWRKAVSDDNVDIVCICVPNHMHFDIAKEALLAGKYVVCEKPLGMNSKESTTLSLLAKEKGIKTSCCYNLVYTPAIQYIKSIVKNGELGELVCFRGAYDNDRLANPNSAYEWRMNKKISKGGAICDLGLNIIAVSQYLFGDTKCVSAMTSVIHKKRVDNNGNECDVENDDIAQFIFEYKNKGIGYISCNRVAPGSKQDMKFEVQFTEGAIRYSLERMNELHIFRNKNCGYETVISDNNGWFNVGYEDLKGIDAENFLFGISNGEGVEIDFSFATKIDRIIEAVLNASEKKTWIEVSNEKEWKT</sequence>
<accession>A0AAW4W5G2</accession>
<gene>
    <name evidence="4" type="ORF">LKD40_00950</name>
</gene>
<feature type="domain" description="Gfo/Idh/MocA-like oxidoreductase N-terminal" evidence="2">
    <location>
        <begin position="6"/>
        <end position="120"/>
    </location>
</feature>
<feature type="domain" description="GFO/IDH/MocA-like oxidoreductase" evidence="3">
    <location>
        <begin position="133"/>
        <end position="268"/>
    </location>
</feature>
<name>A0AAW4W5G2_9FIRM</name>
<dbReference type="InterPro" id="IPR000683">
    <property type="entry name" value="Gfo/Idh/MocA-like_OxRdtase_N"/>
</dbReference>
<dbReference type="Pfam" id="PF01408">
    <property type="entry name" value="GFO_IDH_MocA"/>
    <property type="match status" value="1"/>
</dbReference>
<comment type="caution">
    <text evidence="4">The sequence shown here is derived from an EMBL/GenBank/DDBJ whole genome shotgun (WGS) entry which is preliminary data.</text>
</comment>
<dbReference type="SUPFAM" id="SSF55347">
    <property type="entry name" value="Glyceraldehyde-3-phosphate dehydrogenase-like, C-terminal domain"/>
    <property type="match status" value="1"/>
</dbReference>
<evidence type="ECO:0000256" key="1">
    <source>
        <dbReference type="ARBA" id="ARBA00023002"/>
    </source>
</evidence>
<dbReference type="Proteomes" id="UP001198612">
    <property type="component" value="Unassembled WGS sequence"/>
</dbReference>
<dbReference type="InterPro" id="IPR050463">
    <property type="entry name" value="Gfo/Idh/MocA_oxidrdct_glycsds"/>
</dbReference>
<organism evidence="4 5">
    <name type="scientific">Blautia fusiformis</name>
    <dbReference type="NCBI Taxonomy" id="2881264"/>
    <lineage>
        <taxon>Bacteria</taxon>
        <taxon>Bacillati</taxon>
        <taxon>Bacillota</taxon>
        <taxon>Clostridia</taxon>
        <taxon>Lachnospirales</taxon>
        <taxon>Lachnospiraceae</taxon>
        <taxon>Blautia</taxon>
    </lineage>
</organism>
<dbReference type="Gene3D" id="3.30.360.10">
    <property type="entry name" value="Dihydrodipicolinate Reductase, domain 2"/>
    <property type="match status" value="1"/>
</dbReference>
<evidence type="ECO:0000313" key="5">
    <source>
        <dbReference type="Proteomes" id="UP001198612"/>
    </source>
</evidence>
<dbReference type="EMBL" id="JAJEQQ010000001">
    <property type="protein sequence ID" value="MCC2226392.1"/>
    <property type="molecule type" value="Genomic_DNA"/>
</dbReference>
<evidence type="ECO:0000259" key="3">
    <source>
        <dbReference type="Pfam" id="PF22725"/>
    </source>
</evidence>
<keyword evidence="5" id="KW-1185">Reference proteome</keyword>
<dbReference type="InterPro" id="IPR036291">
    <property type="entry name" value="NAD(P)-bd_dom_sf"/>
</dbReference>